<name>A0A426VBK0_9BURK</name>
<dbReference type="Pfam" id="PF13410">
    <property type="entry name" value="GST_C_2"/>
    <property type="match status" value="1"/>
</dbReference>
<comment type="caution">
    <text evidence="2">The sequence shown here is derived from an EMBL/GenBank/DDBJ whole genome shotgun (WGS) entry which is preliminary data.</text>
</comment>
<dbReference type="Pfam" id="PF13417">
    <property type="entry name" value="GST_N_3"/>
    <property type="match status" value="1"/>
</dbReference>
<dbReference type="SUPFAM" id="SSF47616">
    <property type="entry name" value="GST C-terminal domain-like"/>
    <property type="match status" value="1"/>
</dbReference>
<dbReference type="GO" id="GO:0016740">
    <property type="term" value="F:transferase activity"/>
    <property type="evidence" value="ECO:0007669"/>
    <property type="project" value="UniProtKB-KW"/>
</dbReference>
<dbReference type="EMBL" id="RSED01000007">
    <property type="protein sequence ID" value="RRS04273.1"/>
    <property type="molecule type" value="Genomic_DNA"/>
</dbReference>
<dbReference type="PROSITE" id="PS50404">
    <property type="entry name" value="GST_NTER"/>
    <property type="match status" value="1"/>
</dbReference>
<dbReference type="InterPro" id="IPR036282">
    <property type="entry name" value="Glutathione-S-Trfase_C_sf"/>
</dbReference>
<dbReference type="SUPFAM" id="SSF52833">
    <property type="entry name" value="Thioredoxin-like"/>
    <property type="match status" value="1"/>
</dbReference>
<feature type="domain" description="GST N-terminal" evidence="1">
    <location>
        <begin position="24"/>
        <end position="104"/>
    </location>
</feature>
<dbReference type="CDD" id="cd00570">
    <property type="entry name" value="GST_N_family"/>
    <property type="match status" value="1"/>
</dbReference>
<dbReference type="Gene3D" id="3.40.30.10">
    <property type="entry name" value="Glutaredoxin"/>
    <property type="match status" value="1"/>
</dbReference>
<dbReference type="AlphaFoldDB" id="A0A426VBK0"/>
<keyword evidence="2" id="KW-0808">Transferase</keyword>
<evidence type="ECO:0000313" key="2">
    <source>
        <dbReference type="EMBL" id="RRS04273.1"/>
    </source>
</evidence>
<gene>
    <name evidence="2" type="ORF">EIP75_10265</name>
</gene>
<sequence length="284" mass="31751">MCTFPAWATASRRQRRLDLTMNNTPYTLYTFAMSHYSEKIRWTLDISDIAYREVCLTPVFHILPALTMGKRGQTTLPVLKTPKGSIQDSTRILRWLNEHHGPLPLMPAAHLPEIEEVAKRFDAIGKDVARYLYAHSFGSGDEHIKRLWTDHATPGQAAFIRSAYPFIRWAFRRKLSITEAGAARAHRRIGDAVDWLDARLADGRTYLVGGQLSTADLTAAALLAPLACPSEHPVYGEPVFRQTMAGAAAPWQVRPSMAWVRRLYAQHRGAMHGGALQNPLQAAA</sequence>
<protein>
    <submittedName>
        <fullName evidence="2">Glutathione S-transferase</fullName>
    </submittedName>
</protein>
<dbReference type="Gene3D" id="1.20.1050.10">
    <property type="match status" value="1"/>
</dbReference>
<organism evidence="2 3">
    <name type="scientific">Aquabacterium soli</name>
    <dbReference type="NCBI Taxonomy" id="2493092"/>
    <lineage>
        <taxon>Bacteria</taxon>
        <taxon>Pseudomonadati</taxon>
        <taxon>Pseudomonadota</taxon>
        <taxon>Betaproteobacteria</taxon>
        <taxon>Burkholderiales</taxon>
        <taxon>Aquabacterium</taxon>
    </lineage>
</organism>
<dbReference type="InterPro" id="IPR004045">
    <property type="entry name" value="Glutathione_S-Trfase_N"/>
</dbReference>
<evidence type="ECO:0000259" key="1">
    <source>
        <dbReference type="PROSITE" id="PS50404"/>
    </source>
</evidence>
<dbReference type="InterPro" id="IPR036249">
    <property type="entry name" value="Thioredoxin-like_sf"/>
</dbReference>
<keyword evidence="3" id="KW-1185">Reference proteome</keyword>
<reference evidence="2 3" key="1">
    <citation type="submission" date="2018-12" db="EMBL/GenBank/DDBJ databases">
        <title>The whole draft genome of Aquabacterium sp. SJQ9.</title>
        <authorList>
            <person name="Sun L."/>
            <person name="Gao X."/>
            <person name="Chen W."/>
            <person name="Huang K."/>
        </authorList>
    </citation>
    <scope>NUCLEOTIDE SEQUENCE [LARGE SCALE GENOMIC DNA]</scope>
    <source>
        <strain evidence="2 3">SJQ9</strain>
    </source>
</reference>
<accession>A0A426VBK0</accession>
<proteinExistence type="predicted"/>
<dbReference type="Proteomes" id="UP000269265">
    <property type="component" value="Unassembled WGS sequence"/>
</dbReference>
<evidence type="ECO:0000313" key="3">
    <source>
        <dbReference type="Proteomes" id="UP000269265"/>
    </source>
</evidence>